<dbReference type="CDD" id="cd03801">
    <property type="entry name" value="GT4_PimA-like"/>
    <property type="match status" value="1"/>
</dbReference>
<dbReference type="SUPFAM" id="SSF53756">
    <property type="entry name" value="UDP-Glycosyltransferase/glycogen phosphorylase"/>
    <property type="match status" value="1"/>
</dbReference>
<feature type="coiled-coil region" evidence="1">
    <location>
        <begin position="367"/>
        <end position="482"/>
    </location>
</feature>
<evidence type="ECO:0000313" key="5">
    <source>
        <dbReference type="Proteomes" id="UP001430193"/>
    </source>
</evidence>
<name>A0ABS2KMG1_9GAMM</name>
<evidence type="ECO:0000256" key="1">
    <source>
        <dbReference type="SAM" id="Coils"/>
    </source>
</evidence>
<dbReference type="Gene3D" id="3.40.50.150">
    <property type="entry name" value="Vaccinia Virus protein VP39"/>
    <property type="match status" value="1"/>
</dbReference>
<feature type="domain" description="Methyltransferase type 11" evidence="3">
    <location>
        <begin position="37"/>
        <end position="131"/>
    </location>
</feature>
<comment type="caution">
    <text evidence="4">The sequence shown here is derived from an EMBL/GenBank/DDBJ whole genome shotgun (WGS) entry which is preliminary data.</text>
</comment>
<dbReference type="InterPro" id="IPR001173">
    <property type="entry name" value="Glyco_trans_2-like"/>
</dbReference>
<evidence type="ECO:0000259" key="3">
    <source>
        <dbReference type="Pfam" id="PF08241"/>
    </source>
</evidence>
<dbReference type="GO" id="GO:0032259">
    <property type="term" value="P:methylation"/>
    <property type="evidence" value="ECO:0007669"/>
    <property type="project" value="UniProtKB-KW"/>
</dbReference>
<dbReference type="InterPro" id="IPR029063">
    <property type="entry name" value="SAM-dependent_MTases_sf"/>
</dbReference>
<dbReference type="SUPFAM" id="SSF53448">
    <property type="entry name" value="Nucleotide-diphospho-sugar transferases"/>
    <property type="match status" value="1"/>
</dbReference>
<protein>
    <submittedName>
        <fullName evidence="4">Methyltransferase domain-containing protein</fullName>
    </submittedName>
</protein>
<feature type="domain" description="Glycosyltransferase 2-like" evidence="2">
    <location>
        <begin position="710"/>
        <end position="824"/>
    </location>
</feature>
<dbReference type="GO" id="GO:0008168">
    <property type="term" value="F:methyltransferase activity"/>
    <property type="evidence" value="ECO:0007669"/>
    <property type="project" value="UniProtKB-KW"/>
</dbReference>
<dbReference type="EMBL" id="JADIKF010000040">
    <property type="protein sequence ID" value="MBM7132351.1"/>
    <property type="molecule type" value="Genomic_DNA"/>
</dbReference>
<dbReference type="Gene3D" id="3.40.50.2000">
    <property type="entry name" value="Glycogen Phosphorylase B"/>
    <property type="match status" value="1"/>
</dbReference>
<keyword evidence="4" id="KW-0808">Transferase</keyword>
<sequence length="1342" mass="150614">MKFTGERYVPTEAGEIRHEHLHRYAWCAPLVEGKDVLDIACGEGYGSAMLARSARKVTGMDISDEAVQHAQAEYRDVPHLEYRRGDAAEIPLPDDSVDVVVSFETIEHHDRHSEMIAEIRRVLRPDGVLIISSPNRVVYTELAGHHNEFHIKELDFGEFNAVLKERFDRVTYFGQRLAVGSSIFTLQSADGIRQLGALTDTGSEVVERAASLSDPVYFIAIAGALEENAAARLQPSVLFSEAEDLYTHHREVARWAVGIDGELKALRERHGQLVKEHADAMNWGKSLDEELVVAGGHVKRLQGEKEELIGWARGLDKELEDLRKAYGNAAKDQERAAAWARGLNEVFEKAGWRNLWRTDREKPDVLAKELAEAKQDVEKLKENCNEAGALARELELALSQARNEQSGAEAAREQLEAKQLLLLSEVASLNDQLIEIKVSFERERECSARALAERAAVYEKHLDELAGELKSAQGEADNCKAVLRERDVRLGIAYDELKATLEYVAKLEQGRGDMEQWAREVEQKLDRLGTNLFGEEYHEKEMLLGGSLLSRHFTLTDQVVSHNAENQWLKERISSLEGKLEGQVALNESRERHERDIREIIGTLRDEIQQLRQKNEIIERSHSWRLTRPLRFAGRLVRGDWSGAATSLRGSKLANLKLLGPIKGRAKKWLMRKVEEAQPAPVRIEAPTTDEAIRMSADLAFPEVTRPVVSIIIPTYGRLDYTAACLRSIMANAPKVDVEVIVAEDCSGDEHIGALANVPGLRYEVNPQNLGFIRSCNRAAGMARGEFLYFLNNDTEVTSGWLDAMLDVFERFDDCGMVGSKLVYPNGQLQEAGGIIWSDASGWNFGRLADPDEPQFNYVREADYCSGASLLVRKRTFDEVGRFDELYVPAYCEDSDLAFKVRATGAKVYYTPFSKVVHYEGISHGTDENSGIKSYQVENQKKFLQRWHEQLTNGHYPNAQNVFRARERSGSKPVVLVIDHYVPQPDRDAGSRTMMQFLQGLCSLGCSVKFWPENLWFDPSYTPPLQAMGVEVLYGAQWVNGFERYLREFGDQLDHVLLSRPHISVHFIDLIKQFAPKARVVYYGHDLHFARLLQQYELSREPACLEQARKFEAIERDLWSKSDLVLYPTSDEAAEVARLAPKVSSRAIQAYCYDKFGGDGRELSERSGILFVAGFGHPPNVDAAVWLVEEILPQLLEKNPSARLYLVGSNPTEKVLALASAHVVVTGYVADKVLHDFYQHSRVAVVPLRFGAGIKSKVVEALQQGLPLVTTSVGAQGLDGLDSVARVADDATSIANAIQELLANDADWRQLSASSSAYAEQRFSRRSMRKALAEIFHIEVVQ</sequence>
<dbReference type="Pfam" id="PF08241">
    <property type="entry name" value="Methyltransf_11"/>
    <property type="match status" value="1"/>
</dbReference>
<dbReference type="InterPro" id="IPR029044">
    <property type="entry name" value="Nucleotide-diphossugar_trans"/>
</dbReference>
<dbReference type="Proteomes" id="UP001430193">
    <property type="component" value="Unassembled WGS sequence"/>
</dbReference>
<reference evidence="4" key="1">
    <citation type="submission" date="2020-10" db="EMBL/GenBank/DDBJ databases">
        <title>Phylogeny of dyella-like bacteria.</title>
        <authorList>
            <person name="Fu J."/>
        </authorList>
    </citation>
    <scope>NUCLEOTIDE SEQUENCE</scope>
    <source>
        <strain evidence="4">DHON07</strain>
    </source>
</reference>
<dbReference type="Pfam" id="PF13692">
    <property type="entry name" value="Glyco_trans_1_4"/>
    <property type="match status" value="1"/>
</dbReference>
<evidence type="ECO:0000259" key="2">
    <source>
        <dbReference type="Pfam" id="PF00535"/>
    </source>
</evidence>
<accession>A0ABS2KMG1</accession>
<dbReference type="Gene3D" id="3.90.550.10">
    <property type="entry name" value="Spore Coat Polysaccharide Biosynthesis Protein SpsA, Chain A"/>
    <property type="match status" value="1"/>
</dbReference>
<keyword evidence="1" id="KW-0175">Coiled coil</keyword>
<dbReference type="Pfam" id="PF00535">
    <property type="entry name" value="Glycos_transf_2"/>
    <property type="match status" value="1"/>
</dbReference>
<keyword evidence="4" id="KW-0489">Methyltransferase</keyword>
<dbReference type="SUPFAM" id="SSF53335">
    <property type="entry name" value="S-adenosyl-L-methionine-dependent methyltransferases"/>
    <property type="match status" value="1"/>
</dbReference>
<dbReference type="PANTHER" id="PTHR43179">
    <property type="entry name" value="RHAMNOSYLTRANSFERASE WBBL"/>
    <property type="match status" value="1"/>
</dbReference>
<evidence type="ECO:0000313" key="4">
    <source>
        <dbReference type="EMBL" id="MBM7132351.1"/>
    </source>
</evidence>
<keyword evidence="5" id="KW-1185">Reference proteome</keyword>
<dbReference type="CDD" id="cd02440">
    <property type="entry name" value="AdoMet_MTases"/>
    <property type="match status" value="1"/>
</dbReference>
<dbReference type="RefSeq" id="WP_204633861.1">
    <property type="nucleotide sequence ID" value="NZ_BSOC01000001.1"/>
</dbReference>
<dbReference type="CDD" id="cd04186">
    <property type="entry name" value="GT_2_like_c"/>
    <property type="match status" value="1"/>
</dbReference>
<organism evidence="4 5">
    <name type="scientific">Dyella mobilis</name>
    <dbReference type="NCBI Taxonomy" id="1849582"/>
    <lineage>
        <taxon>Bacteria</taxon>
        <taxon>Pseudomonadati</taxon>
        <taxon>Pseudomonadota</taxon>
        <taxon>Gammaproteobacteria</taxon>
        <taxon>Lysobacterales</taxon>
        <taxon>Rhodanobacteraceae</taxon>
        <taxon>Dyella</taxon>
    </lineage>
</organism>
<feature type="coiled-coil region" evidence="1">
    <location>
        <begin position="594"/>
        <end position="621"/>
    </location>
</feature>
<dbReference type="InterPro" id="IPR013216">
    <property type="entry name" value="Methyltransf_11"/>
</dbReference>
<gene>
    <name evidence="4" type="ORF">ISS99_22705</name>
</gene>
<proteinExistence type="predicted"/>
<dbReference type="PANTHER" id="PTHR43179:SF7">
    <property type="entry name" value="RHAMNOSYLTRANSFERASE WBBL"/>
    <property type="match status" value="1"/>
</dbReference>